<evidence type="ECO:0000313" key="4">
    <source>
        <dbReference type="Proteomes" id="UP000325292"/>
    </source>
</evidence>
<sequence>MGLLISGIVESLVALILGIFLLVGEPSLNPLWGYGLIVVGVITGLLTLAFGRQGHHTVEQQVTPEETTDAGATTPAVEKPQRSLPAYRTDENTGLVPVTRHLPQRIDVLREEVSRARWRYKAKEIQSRAAEMAELVLQGSDGTESVDERPRQLRRLLELFILSQGYEAWANGTEPEFHVDRYRRVLSAADIRERLEDLRAEADMLWQEISRGVPPKAPEEDAYRQTIDIRIRLERITAAEERLEEIEILRLGYQSLLESEKEEGE</sequence>
<keyword evidence="2" id="KW-0472">Membrane</keyword>
<gene>
    <name evidence="3" type="ORF">BXT84_02595</name>
</gene>
<keyword evidence="4" id="KW-1185">Reference proteome</keyword>
<feature type="region of interest" description="Disordered" evidence="1">
    <location>
        <begin position="61"/>
        <end position="86"/>
    </location>
</feature>
<name>A0ABM6RNS6_9FIRM</name>
<protein>
    <submittedName>
        <fullName evidence="3">Uncharacterized protein</fullName>
    </submittedName>
</protein>
<dbReference type="EMBL" id="CP019454">
    <property type="protein sequence ID" value="AUW92973.1"/>
    <property type="molecule type" value="Genomic_DNA"/>
</dbReference>
<keyword evidence="2" id="KW-1133">Transmembrane helix</keyword>
<evidence type="ECO:0000313" key="3">
    <source>
        <dbReference type="EMBL" id="AUW92973.1"/>
    </source>
</evidence>
<evidence type="ECO:0000256" key="1">
    <source>
        <dbReference type="SAM" id="MobiDB-lite"/>
    </source>
</evidence>
<proteinExistence type="predicted"/>
<reference evidence="3 4" key="1">
    <citation type="journal article" date="2019" name="Sci. Rep.">
        <title>Sulfobacillus thermotolerans: new insights into resistance and metabolic capacities of acidophilic chemolithotrophs.</title>
        <authorList>
            <person name="Panyushkina A.E."/>
            <person name="Babenko V.V."/>
            <person name="Nikitina A.S."/>
            <person name="Selezneva O.V."/>
            <person name="Tsaplina I.A."/>
            <person name="Letarova M.A."/>
            <person name="Kostryukova E.S."/>
            <person name="Letarov A.V."/>
        </authorList>
    </citation>
    <scope>NUCLEOTIDE SEQUENCE [LARGE SCALE GENOMIC DNA]</scope>
    <source>
        <strain evidence="3 4">Kr1</strain>
    </source>
</reference>
<feature type="transmembrane region" description="Helical" evidence="2">
    <location>
        <begin position="31"/>
        <end position="51"/>
    </location>
</feature>
<dbReference type="Proteomes" id="UP000325292">
    <property type="component" value="Chromosome"/>
</dbReference>
<keyword evidence="2" id="KW-0812">Transmembrane</keyword>
<organism evidence="3 4">
    <name type="scientific">Sulfobacillus thermotolerans</name>
    <dbReference type="NCBI Taxonomy" id="338644"/>
    <lineage>
        <taxon>Bacteria</taxon>
        <taxon>Bacillati</taxon>
        <taxon>Bacillota</taxon>
        <taxon>Clostridia</taxon>
        <taxon>Eubacteriales</taxon>
        <taxon>Clostridiales Family XVII. Incertae Sedis</taxon>
        <taxon>Sulfobacillus</taxon>
    </lineage>
</organism>
<accession>A0ABM6RNS6</accession>
<feature type="transmembrane region" description="Helical" evidence="2">
    <location>
        <begin position="7"/>
        <end position="25"/>
    </location>
</feature>
<evidence type="ECO:0000256" key="2">
    <source>
        <dbReference type="SAM" id="Phobius"/>
    </source>
</evidence>